<dbReference type="PROSITE" id="PS51257">
    <property type="entry name" value="PROKAR_LIPOPROTEIN"/>
    <property type="match status" value="1"/>
</dbReference>
<evidence type="ECO:0000259" key="3">
    <source>
        <dbReference type="Pfam" id="PF13205"/>
    </source>
</evidence>
<evidence type="ECO:0000313" key="6">
    <source>
        <dbReference type="Proteomes" id="UP000051861"/>
    </source>
</evidence>
<dbReference type="GO" id="GO:1902929">
    <property type="term" value="C:plasma membrane of growing cell tip"/>
    <property type="evidence" value="ECO:0007669"/>
    <property type="project" value="TreeGrafter"/>
</dbReference>
<dbReference type="PANTHER" id="PTHR31778">
    <property type="entry name" value="BUD SITE SELECTION PROTEIN RAX2"/>
    <property type="match status" value="1"/>
</dbReference>
<gene>
    <name evidence="5" type="ORF">AMJ44_06285</name>
</gene>
<organism evidence="5 6">
    <name type="scientific">candidate division WOR-1 bacterium DG_54_3</name>
    <dbReference type="NCBI Taxonomy" id="1703775"/>
    <lineage>
        <taxon>Bacteria</taxon>
        <taxon>Bacillati</taxon>
        <taxon>Saganbacteria</taxon>
    </lineage>
</organism>
<feature type="domain" description="SbsA Ig-like" evidence="3">
    <location>
        <begin position="33"/>
        <end position="145"/>
    </location>
</feature>
<feature type="domain" description="GH29D-like beta-sandwich" evidence="4">
    <location>
        <begin position="162"/>
        <end position="227"/>
    </location>
</feature>
<dbReference type="PATRIC" id="fig|1703775.3.peg.2382"/>
<reference evidence="5 6" key="1">
    <citation type="journal article" date="2015" name="Microbiome">
        <title>Genomic resolution of linkages in carbon, nitrogen, and sulfur cycling among widespread estuary sediment bacteria.</title>
        <authorList>
            <person name="Baker B.J."/>
            <person name="Lazar C.S."/>
            <person name="Teske A.P."/>
            <person name="Dick G.J."/>
        </authorList>
    </citation>
    <scope>NUCLEOTIDE SEQUENCE [LARGE SCALE GENOMIC DNA]</scope>
    <source>
        <strain evidence="5">DG_54_3</strain>
    </source>
</reference>
<evidence type="ECO:0000313" key="5">
    <source>
        <dbReference type="EMBL" id="KPJ68552.1"/>
    </source>
</evidence>
<dbReference type="Pfam" id="PF13205">
    <property type="entry name" value="Big_5"/>
    <property type="match status" value="1"/>
</dbReference>
<dbReference type="InterPro" id="IPR059177">
    <property type="entry name" value="GH29D-like_dom"/>
</dbReference>
<evidence type="ECO:0000259" key="2">
    <source>
        <dbReference type="Pfam" id="PF12768"/>
    </source>
</evidence>
<dbReference type="PANTHER" id="PTHR31778:SF2">
    <property type="entry name" value="BUD SITE SELECTION PROTEIN RAX2"/>
    <property type="match status" value="1"/>
</dbReference>
<dbReference type="AlphaFoldDB" id="A0A0S7Y1G5"/>
<keyword evidence="1" id="KW-0732">Signal</keyword>
<sequence>MKKIILAALVIGLLGIGMVISGCEQPGVVPDVLKIESVSPELDATNVSSTESLSVTFNFPIDTRGMTKENVCTDYCQLISGSHTAGTPEVTKLAWSNENRTMTLNVIGWSKLGQGGDNNRVAIRANNRIKDIYGNTLGSEPVLWRYRLRLHDKAAEPTFVLASGSFEANSILVTIEATDADAIYYTDDGTDPTTSSNLYTAPISLESSKVIKALAVETGKRNSDVATAWYDLYWWQALGSGFGAMMDEVYAMAYDPDNDILYAGGSFTSAGGVPANNIAQWNGSAWSAVGGGVESTEEVYTLLYTNGDLYVGGGFKTADTVTVNGIAKWDGSSWSALGSGVSGITFEVVFDLAYDSSNNLIAGGDYTSPANYIAKWNGSSWSAFSTEPNNRVDTLAYDPDNNILYASGYFNNIGTNNLAQWNGFDWSGLGTGIDKTGGPADICALVTGSGNLYVGGSFDIAGSTTVSNIAMWNGTAWSGVGSGMNDYVTSLVYDPARDLLYAGGSFTSPGNFIARWDGTSWSSFGGTSNATTFLAAVEVDPEGSLYVVGDFTQIGGISANYIAKWGRK</sequence>
<evidence type="ECO:0000259" key="4">
    <source>
        <dbReference type="Pfam" id="PF13290"/>
    </source>
</evidence>
<dbReference type="Pfam" id="PF12768">
    <property type="entry name" value="Rax2"/>
    <property type="match status" value="1"/>
</dbReference>
<comment type="caution">
    <text evidence="5">The sequence shown here is derived from an EMBL/GenBank/DDBJ whole genome shotgun (WGS) entry which is preliminary data.</text>
</comment>
<protein>
    <submittedName>
        <fullName evidence="5">Uncharacterized protein</fullName>
    </submittedName>
</protein>
<evidence type="ECO:0000256" key="1">
    <source>
        <dbReference type="ARBA" id="ARBA00022729"/>
    </source>
</evidence>
<dbReference type="InterPro" id="IPR011043">
    <property type="entry name" value="Gal_Oxase/kelch_b-propeller"/>
</dbReference>
<feature type="domain" description="Rax2-like C-terminal" evidence="2">
    <location>
        <begin position="247"/>
        <end position="387"/>
    </location>
</feature>
<dbReference type="EMBL" id="LIZX01000050">
    <property type="protein sequence ID" value="KPJ68552.1"/>
    <property type="molecule type" value="Genomic_DNA"/>
</dbReference>
<dbReference type="SUPFAM" id="SSF50965">
    <property type="entry name" value="Galactose oxidase, central domain"/>
    <property type="match status" value="1"/>
</dbReference>
<accession>A0A0S7Y1G5</accession>
<name>A0A0S7Y1G5_UNCSA</name>
<dbReference type="Proteomes" id="UP000051861">
    <property type="component" value="Unassembled WGS sequence"/>
</dbReference>
<dbReference type="Pfam" id="PF13290">
    <property type="entry name" value="CHB_HEX_C_1"/>
    <property type="match status" value="1"/>
</dbReference>
<dbReference type="InterPro" id="IPR024982">
    <property type="entry name" value="Rax2-like_C"/>
</dbReference>
<proteinExistence type="predicted"/>
<dbReference type="InterPro" id="IPR032812">
    <property type="entry name" value="SbsA_Ig"/>
</dbReference>